<reference evidence="2 3" key="1">
    <citation type="submission" date="2023-02" db="EMBL/GenBank/DDBJ databases">
        <title>LHISI_Scaffold_Assembly.</title>
        <authorList>
            <person name="Stuart O.P."/>
            <person name="Cleave R."/>
            <person name="Magrath M.J.L."/>
            <person name="Mikheyev A.S."/>
        </authorList>
    </citation>
    <scope>NUCLEOTIDE SEQUENCE [LARGE SCALE GENOMIC DNA]</scope>
    <source>
        <strain evidence="2">Daus_M_001</strain>
        <tissue evidence="2">Leg muscle</tissue>
    </source>
</reference>
<evidence type="ECO:0000313" key="3">
    <source>
        <dbReference type="Proteomes" id="UP001159363"/>
    </source>
</evidence>
<dbReference type="SUPFAM" id="SSF53098">
    <property type="entry name" value="Ribonuclease H-like"/>
    <property type="match status" value="1"/>
</dbReference>
<gene>
    <name evidence="2" type="ORF">PR048_018777</name>
</gene>
<evidence type="ECO:0000256" key="1">
    <source>
        <dbReference type="SAM" id="MobiDB-lite"/>
    </source>
</evidence>
<dbReference type="Gene3D" id="3.30.420.10">
    <property type="entry name" value="Ribonuclease H-like superfamily/Ribonuclease H"/>
    <property type="match status" value="1"/>
</dbReference>
<protein>
    <submittedName>
        <fullName evidence="2">Uncharacterized protein</fullName>
    </submittedName>
</protein>
<sequence>MVRIPLDEVGSRPCGAGCDRRVSVYGKDGRVTCQFDYGKDVSEKEFTVACCSPSGQAVAFGSYERQVSERSRVYGYLSLLSSACDIAQPLKKPATWLQPFLQTEKTALSLQVEEGSSITAPPDRKDSSTPETTCNTRETWTTPSYHPQANRTERCNQELKKCMHLQFEDDQHHWDCHLPQILFALRRRTIKAIDSSFSQLLLGQIL</sequence>
<accession>A0ABQ9HDF8</accession>
<dbReference type="Proteomes" id="UP001159363">
    <property type="component" value="Chromosome 5"/>
</dbReference>
<evidence type="ECO:0000313" key="2">
    <source>
        <dbReference type="EMBL" id="KAJ8882289.1"/>
    </source>
</evidence>
<proteinExistence type="predicted"/>
<feature type="region of interest" description="Disordered" evidence="1">
    <location>
        <begin position="112"/>
        <end position="145"/>
    </location>
</feature>
<organism evidence="2 3">
    <name type="scientific">Dryococelus australis</name>
    <dbReference type="NCBI Taxonomy" id="614101"/>
    <lineage>
        <taxon>Eukaryota</taxon>
        <taxon>Metazoa</taxon>
        <taxon>Ecdysozoa</taxon>
        <taxon>Arthropoda</taxon>
        <taxon>Hexapoda</taxon>
        <taxon>Insecta</taxon>
        <taxon>Pterygota</taxon>
        <taxon>Neoptera</taxon>
        <taxon>Polyneoptera</taxon>
        <taxon>Phasmatodea</taxon>
        <taxon>Verophasmatodea</taxon>
        <taxon>Anareolatae</taxon>
        <taxon>Phasmatidae</taxon>
        <taxon>Eurycanthinae</taxon>
        <taxon>Dryococelus</taxon>
    </lineage>
</organism>
<feature type="compositionally biased region" description="Low complexity" evidence="1">
    <location>
        <begin position="129"/>
        <end position="143"/>
    </location>
</feature>
<comment type="caution">
    <text evidence="2">The sequence shown here is derived from an EMBL/GenBank/DDBJ whole genome shotgun (WGS) entry which is preliminary data.</text>
</comment>
<dbReference type="InterPro" id="IPR012337">
    <property type="entry name" value="RNaseH-like_sf"/>
</dbReference>
<dbReference type="InterPro" id="IPR036397">
    <property type="entry name" value="RNaseH_sf"/>
</dbReference>
<dbReference type="EMBL" id="JARBHB010000006">
    <property type="protein sequence ID" value="KAJ8882289.1"/>
    <property type="molecule type" value="Genomic_DNA"/>
</dbReference>
<name>A0ABQ9HDF8_9NEOP</name>
<keyword evidence="3" id="KW-1185">Reference proteome</keyword>